<evidence type="ECO:0000313" key="4">
    <source>
        <dbReference type="Proteomes" id="UP000002640"/>
    </source>
</evidence>
<dbReference type="Proteomes" id="UP000002640">
    <property type="component" value="Unassembled WGS sequence"/>
</dbReference>
<feature type="compositionally biased region" description="Low complexity" evidence="1">
    <location>
        <begin position="371"/>
        <end position="391"/>
    </location>
</feature>
<organism evidence="3 4">
    <name type="scientific">Phytophthora sojae (strain P6497)</name>
    <name type="common">Soybean stem and root rot agent</name>
    <name type="synonym">Phytophthora megasperma f. sp. glycines</name>
    <dbReference type="NCBI Taxonomy" id="1094619"/>
    <lineage>
        <taxon>Eukaryota</taxon>
        <taxon>Sar</taxon>
        <taxon>Stramenopiles</taxon>
        <taxon>Oomycota</taxon>
        <taxon>Peronosporomycetes</taxon>
        <taxon>Peronosporales</taxon>
        <taxon>Peronosporaceae</taxon>
        <taxon>Phytophthora</taxon>
    </lineage>
</organism>
<sequence>MADNPDAALPDADAAAALLLRHRLFPRAMAWTVHHQSASPTPEQLVMAAAQVLEQQQQQQQRQPPAPRVDTMDVARSFPLLQASVAGLDETARRPRPVTPPPMRRASSVAEGDERERLFRAVGKFLDGPRAAPASQGYAQQQQPVYYQAPPAPIRRPYGGMPSPDRMTAEQQAAFQAMKISSYAEEEQRSWAARGQILNSGLRTPPAPVPVPSASPPGVHQIRLRSPPRAETETVASGKKRTRGSTPEAPAASTSTSTSTAVGKDEIAPSLARALLTGCGAKQCSFEGCKKIAVSKGRCRGHGGGRRCQHQGCTKCAQSRSPFCWAHGGGKRCEAPNCRRSRKTKRFCVDHVDMELTVPMPDSDSVPKPMSTKAAKAASKSKTSSSSYTSADSDDSVGRQSTVSCDSGLSAVHNKENMRMPSGEYVLHEQRKYTAQYHQYAGEVSGIPPPALQLPSLNEALLRTVPTQYSSETVWTSATTTPSPPAPLASRYKSEFRSWPGTSD</sequence>
<dbReference type="InterPro" id="IPR056866">
    <property type="entry name" value="Znf_WRKY19"/>
</dbReference>
<dbReference type="RefSeq" id="XP_009532992.1">
    <property type="nucleotide sequence ID" value="XM_009534697.1"/>
</dbReference>
<feature type="domain" description="WRKY19-like zinc finger" evidence="2">
    <location>
        <begin position="305"/>
        <end position="329"/>
    </location>
</feature>
<name>G4ZXZ9_PHYSP</name>
<proteinExistence type="predicted"/>
<dbReference type="STRING" id="1094619.G4ZXZ9"/>
<feature type="region of interest" description="Disordered" evidence="1">
    <location>
        <begin position="199"/>
        <end position="264"/>
    </location>
</feature>
<feature type="compositionally biased region" description="Low complexity" evidence="1">
    <location>
        <begin position="245"/>
        <end position="261"/>
    </location>
</feature>
<evidence type="ECO:0000259" key="2">
    <source>
        <dbReference type="Pfam" id="PF24906"/>
    </source>
</evidence>
<evidence type="ECO:0000256" key="1">
    <source>
        <dbReference type="SAM" id="MobiDB-lite"/>
    </source>
</evidence>
<accession>G4ZXZ9</accession>
<keyword evidence="4" id="KW-1185">Reference proteome</keyword>
<gene>
    <name evidence="3" type="ORF">PHYSODRAFT_563385</name>
</gene>
<evidence type="ECO:0000313" key="3">
    <source>
        <dbReference type="EMBL" id="EGZ12659.1"/>
    </source>
</evidence>
<feature type="compositionally biased region" description="Pro residues" evidence="1">
    <location>
        <begin position="205"/>
        <end position="215"/>
    </location>
</feature>
<dbReference type="InParanoid" id="G4ZXZ9"/>
<feature type="compositionally biased region" description="Polar residues" evidence="1">
    <location>
        <begin position="398"/>
        <end position="407"/>
    </location>
</feature>
<dbReference type="PANTHER" id="PTHR31827">
    <property type="entry name" value="EMB|CAB89363.1"/>
    <property type="match status" value="1"/>
</dbReference>
<reference evidence="3 4" key="1">
    <citation type="journal article" date="2006" name="Science">
        <title>Phytophthora genome sequences uncover evolutionary origins and mechanisms of pathogenesis.</title>
        <authorList>
            <person name="Tyler B.M."/>
            <person name="Tripathy S."/>
            <person name="Zhang X."/>
            <person name="Dehal P."/>
            <person name="Jiang R.H."/>
            <person name="Aerts A."/>
            <person name="Arredondo F.D."/>
            <person name="Baxter L."/>
            <person name="Bensasson D."/>
            <person name="Beynon J.L."/>
            <person name="Chapman J."/>
            <person name="Damasceno C.M."/>
            <person name="Dorrance A.E."/>
            <person name="Dou D."/>
            <person name="Dickerman A.W."/>
            <person name="Dubchak I.L."/>
            <person name="Garbelotto M."/>
            <person name="Gijzen M."/>
            <person name="Gordon S.G."/>
            <person name="Govers F."/>
            <person name="Grunwald N.J."/>
            <person name="Huang W."/>
            <person name="Ivors K.L."/>
            <person name="Jones R.W."/>
            <person name="Kamoun S."/>
            <person name="Krampis K."/>
            <person name="Lamour K.H."/>
            <person name="Lee M.K."/>
            <person name="McDonald W.H."/>
            <person name="Medina M."/>
            <person name="Meijer H.J."/>
            <person name="Nordberg E.K."/>
            <person name="Maclean D.J."/>
            <person name="Ospina-Giraldo M.D."/>
            <person name="Morris P.F."/>
            <person name="Phuntumart V."/>
            <person name="Putnam N.H."/>
            <person name="Rash S."/>
            <person name="Rose J.K."/>
            <person name="Sakihama Y."/>
            <person name="Salamov A.A."/>
            <person name="Savidor A."/>
            <person name="Scheuring C.F."/>
            <person name="Smith B.M."/>
            <person name="Sobral B.W."/>
            <person name="Terry A."/>
            <person name="Torto-Alalibo T.A."/>
            <person name="Win J."/>
            <person name="Xu Z."/>
            <person name="Zhang H."/>
            <person name="Grigoriev I.V."/>
            <person name="Rokhsar D.S."/>
            <person name="Boore J.L."/>
        </authorList>
    </citation>
    <scope>NUCLEOTIDE SEQUENCE [LARGE SCALE GENOMIC DNA]</scope>
    <source>
        <strain evidence="3 4">P6497</strain>
    </source>
</reference>
<feature type="region of interest" description="Disordered" evidence="1">
    <location>
        <begin position="471"/>
        <end position="504"/>
    </location>
</feature>
<dbReference type="Pfam" id="PF24906">
    <property type="entry name" value="Zf_WRKY19"/>
    <property type="match status" value="1"/>
</dbReference>
<feature type="region of interest" description="Disordered" evidence="1">
    <location>
        <begin position="89"/>
        <end position="112"/>
    </location>
</feature>
<dbReference type="EMBL" id="JH159157">
    <property type="protein sequence ID" value="EGZ12659.1"/>
    <property type="molecule type" value="Genomic_DNA"/>
</dbReference>
<dbReference type="AlphaFoldDB" id="G4ZXZ9"/>
<dbReference type="KEGG" id="psoj:PHYSODRAFT_563385"/>
<dbReference type="GeneID" id="20663722"/>
<feature type="region of interest" description="Disordered" evidence="1">
    <location>
        <begin position="359"/>
        <end position="416"/>
    </location>
</feature>
<dbReference type="PANTHER" id="PTHR31827:SF1">
    <property type="entry name" value="EMB|CAB89363.1"/>
    <property type="match status" value="1"/>
</dbReference>
<protein>
    <recommendedName>
        <fullName evidence="2">WRKY19-like zinc finger domain-containing protein</fullName>
    </recommendedName>
</protein>
<dbReference type="OMA" id="GAKQCSF"/>